<dbReference type="InterPro" id="IPR000847">
    <property type="entry name" value="LysR_HTH_N"/>
</dbReference>
<dbReference type="SUPFAM" id="SSF46785">
    <property type="entry name" value="Winged helix' DNA-binding domain"/>
    <property type="match status" value="1"/>
</dbReference>
<dbReference type="GO" id="GO:0032993">
    <property type="term" value="C:protein-DNA complex"/>
    <property type="evidence" value="ECO:0007669"/>
    <property type="project" value="TreeGrafter"/>
</dbReference>
<keyword evidence="4" id="KW-0804">Transcription</keyword>
<keyword evidence="2" id="KW-0805">Transcription regulation</keyword>
<accession>A0A0T5NZ74</accession>
<dbReference type="PATRIC" id="fig|1641875.4.peg.3202"/>
<name>A0A0T5NZ74_9RHOB</name>
<gene>
    <name evidence="6" type="ORF">XM53_05880</name>
</gene>
<dbReference type="PANTHER" id="PTHR30346:SF0">
    <property type="entry name" value="HCA OPERON TRANSCRIPTIONAL ACTIVATOR HCAR"/>
    <property type="match status" value="1"/>
</dbReference>
<dbReference type="GO" id="GO:0003677">
    <property type="term" value="F:DNA binding"/>
    <property type="evidence" value="ECO:0007669"/>
    <property type="project" value="UniProtKB-KW"/>
</dbReference>
<dbReference type="RefSeq" id="WP_057791211.1">
    <property type="nucleotide sequence ID" value="NZ_LAXJ01000003.1"/>
</dbReference>
<dbReference type="GO" id="GO:0003700">
    <property type="term" value="F:DNA-binding transcription factor activity"/>
    <property type="evidence" value="ECO:0007669"/>
    <property type="project" value="InterPro"/>
</dbReference>
<dbReference type="PROSITE" id="PS50931">
    <property type="entry name" value="HTH_LYSR"/>
    <property type="match status" value="1"/>
</dbReference>
<evidence type="ECO:0000256" key="4">
    <source>
        <dbReference type="ARBA" id="ARBA00023163"/>
    </source>
</evidence>
<dbReference type="OrthoDB" id="8679465at2"/>
<dbReference type="EMBL" id="LAXJ01000003">
    <property type="protein sequence ID" value="KRS14063.1"/>
    <property type="molecule type" value="Genomic_DNA"/>
</dbReference>
<feature type="domain" description="HTH lysR-type" evidence="5">
    <location>
        <begin position="5"/>
        <end position="63"/>
    </location>
</feature>
<dbReference type="CDD" id="cd08412">
    <property type="entry name" value="PBP2_PAO1_like"/>
    <property type="match status" value="1"/>
</dbReference>
<dbReference type="STRING" id="1641875.XM53_05880"/>
<evidence type="ECO:0000256" key="1">
    <source>
        <dbReference type="ARBA" id="ARBA00009437"/>
    </source>
</evidence>
<proteinExistence type="inferred from homology"/>
<dbReference type="Pfam" id="PF03466">
    <property type="entry name" value="LysR_substrate"/>
    <property type="match status" value="1"/>
</dbReference>
<dbReference type="Gene3D" id="3.40.190.10">
    <property type="entry name" value="Periplasmic binding protein-like II"/>
    <property type="match status" value="2"/>
</dbReference>
<dbReference type="InterPro" id="IPR036388">
    <property type="entry name" value="WH-like_DNA-bd_sf"/>
</dbReference>
<evidence type="ECO:0000313" key="6">
    <source>
        <dbReference type="EMBL" id="KRS14063.1"/>
    </source>
</evidence>
<dbReference type="InterPro" id="IPR036390">
    <property type="entry name" value="WH_DNA-bd_sf"/>
</dbReference>
<evidence type="ECO:0000313" key="7">
    <source>
        <dbReference type="Proteomes" id="UP000051295"/>
    </source>
</evidence>
<dbReference type="FunFam" id="1.10.10.10:FF:000001">
    <property type="entry name" value="LysR family transcriptional regulator"/>
    <property type="match status" value="1"/>
</dbReference>
<keyword evidence="7" id="KW-1185">Reference proteome</keyword>
<comment type="caution">
    <text evidence="6">The sequence shown here is derived from an EMBL/GenBank/DDBJ whole genome shotgun (WGS) entry which is preliminary data.</text>
</comment>
<dbReference type="Proteomes" id="UP000051295">
    <property type="component" value="Unassembled WGS sequence"/>
</dbReference>
<evidence type="ECO:0000259" key="5">
    <source>
        <dbReference type="PROSITE" id="PS50931"/>
    </source>
</evidence>
<sequence length="304" mass="33051">MPLRFTLRQLEYFIAAGESGSIAAASQKLNVSSPSISAAISQLEAELGVALFVRQHAHGLRLTEAGRALSLQAQSVLSEATELVRLAGAVSGTVQGPLRVGCLVTFAQIVLPSLRRSFEARFPEVRMSQVELTQSDIFAGLRRGEIDLALSYDMTLPADMEFHPIRELAPFVLLSPDHPLAGRDSLTVRDLAPHPMVLLDLPMSADYFLSFFTRADLRPTISERTRDMAVMRSLVANGFGYSIANFRPRSTSAPDGKPLSFVPLAGDVAPMAMGMLSLPGALNSRTNSAFLEHARHELHDEALR</sequence>
<dbReference type="PRINTS" id="PR00039">
    <property type="entry name" value="HTHLYSR"/>
</dbReference>
<keyword evidence="3" id="KW-0238">DNA-binding</keyword>
<dbReference type="Pfam" id="PF00126">
    <property type="entry name" value="HTH_1"/>
    <property type="match status" value="1"/>
</dbReference>
<dbReference type="InterPro" id="IPR005119">
    <property type="entry name" value="LysR_subst-bd"/>
</dbReference>
<reference evidence="6 7" key="1">
    <citation type="submission" date="2015-04" db="EMBL/GenBank/DDBJ databases">
        <title>The draft genome sequence of Roseovarius sp.R12b.</title>
        <authorList>
            <person name="Li G."/>
            <person name="Lai Q."/>
            <person name="Shao Z."/>
            <person name="Yan P."/>
        </authorList>
    </citation>
    <scope>NUCLEOTIDE SEQUENCE [LARGE SCALE GENOMIC DNA]</scope>
    <source>
        <strain evidence="6 7">R12B</strain>
    </source>
</reference>
<evidence type="ECO:0000256" key="2">
    <source>
        <dbReference type="ARBA" id="ARBA00023015"/>
    </source>
</evidence>
<protein>
    <submittedName>
        <fullName evidence="6">LysR family transcriptional regulator</fullName>
    </submittedName>
</protein>
<dbReference type="Gene3D" id="1.10.10.10">
    <property type="entry name" value="Winged helix-like DNA-binding domain superfamily/Winged helix DNA-binding domain"/>
    <property type="match status" value="1"/>
</dbReference>
<dbReference type="PANTHER" id="PTHR30346">
    <property type="entry name" value="TRANSCRIPTIONAL DUAL REGULATOR HCAR-RELATED"/>
    <property type="match status" value="1"/>
</dbReference>
<organism evidence="6 7">
    <name type="scientific">Roseovarius atlanticus</name>
    <dbReference type="NCBI Taxonomy" id="1641875"/>
    <lineage>
        <taxon>Bacteria</taxon>
        <taxon>Pseudomonadati</taxon>
        <taxon>Pseudomonadota</taxon>
        <taxon>Alphaproteobacteria</taxon>
        <taxon>Rhodobacterales</taxon>
        <taxon>Roseobacteraceae</taxon>
        <taxon>Roseovarius</taxon>
    </lineage>
</organism>
<dbReference type="AlphaFoldDB" id="A0A0T5NZ74"/>
<evidence type="ECO:0000256" key="3">
    <source>
        <dbReference type="ARBA" id="ARBA00023125"/>
    </source>
</evidence>
<dbReference type="SUPFAM" id="SSF53850">
    <property type="entry name" value="Periplasmic binding protein-like II"/>
    <property type="match status" value="1"/>
</dbReference>
<comment type="similarity">
    <text evidence="1">Belongs to the LysR transcriptional regulatory family.</text>
</comment>